<dbReference type="PRINTS" id="PR00032">
    <property type="entry name" value="HTHARAC"/>
</dbReference>
<dbReference type="PROSITE" id="PS00041">
    <property type="entry name" value="HTH_ARAC_FAMILY_1"/>
    <property type="match status" value="1"/>
</dbReference>
<dbReference type="SUPFAM" id="SSF46689">
    <property type="entry name" value="Homeodomain-like"/>
    <property type="match status" value="1"/>
</dbReference>
<organism evidence="5 6">
    <name type="scientific">Hafnia alvei</name>
    <dbReference type="NCBI Taxonomy" id="569"/>
    <lineage>
        <taxon>Bacteria</taxon>
        <taxon>Pseudomonadati</taxon>
        <taxon>Pseudomonadota</taxon>
        <taxon>Gammaproteobacteria</taxon>
        <taxon>Enterobacterales</taxon>
        <taxon>Hafniaceae</taxon>
        <taxon>Hafnia</taxon>
    </lineage>
</organism>
<dbReference type="Proteomes" id="UP000254821">
    <property type="component" value="Unassembled WGS sequence"/>
</dbReference>
<dbReference type="InterPro" id="IPR018062">
    <property type="entry name" value="HTH_AraC-typ_CS"/>
</dbReference>
<dbReference type="PANTHER" id="PTHR43280:SF33">
    <property type="entry name" value="HTH-TYPE TRANSCRIPTIONAL REGULATOR APPY-RELATED"/>
    <property type="match status" value="1"/>
</dbReference>
<gene>
    <name evidence="5" type="primary">adiY_3</name>
    <name evidence="5" type="ORF">NCTC8105_05156</name>
</gene>
<sequence>MEDSHDSICCYMLFSESKDINFKFKDRDEVVSAGDIILTSDTHRNFFSKDEVIEFPLSQRIVHEMISFLSKENLHPLVHNKIPEFFTAKCSSKYFFRRTSHLYNKGVNTKNEHAKLVTHALMLLSEFFHHAHLLSFLIQTVRSITTTKVTAIIQSDLARNWRLDDLASELCISASCLKRKLRDEGTCYKEIITDCRMQLATVLLKGTNVSMYDIAVKCGFSSTSYFISVFRKYFSTTPLNYSKEIFYRGF</sequence>
<keyword evidence="3" id="KW-0804">Transcription</keyword>
<dbReference type="PANTHER" id="PTHR43280">
    <property type="entry name" value="ARAC-FAMILY TRANSCRIPTIONAL REGULATOR"/>
    <property type="match status" value="1"/>
</dbReference>
<dbReference type="GO" id="GO:0003700">
    <property type="term" value="F:DNA-binding transcription factor activity"/>
    <property type="evidence" value="ECO:0007669"/>
    <property type="project" value="InterPro"/>
</dbReference>
<keyword evidence="2" id="KW-0238">DNA-binding</keyword>
<dbReference type="PROSITE" id="PS01124">
    <property type="entry name" value="HTH_ARAC_FAMILY_2"/>
    <property type="match status" value="1"/>
</dbReference>
<protein>
    <submittedName>
        <fullName evidence="5">HTH-type transcriptional regulator AdiY</fullName>
    </submittedName>
</protein>
<accession>A0A377TFT0</accession>
<dbReference type="InterPro" id="IPR020449">
    <property type="entry name" value="Tscrpt_reg_AraC-type_HTH"/>
</dbReference>
<dbReference type="InterPro" id="IPR018060">
    <property type="entry name" value="HTH_AraC"/>
</dbReference>
<dbReference type="Gene3D" id="1.10.10.60">
    <property type="entry name" value="Homeodomain-like"/>
    <property type="match status" value="1"/>
</dbReference>
<evidence type="ECO:0000256" key="3">
    <source>
        <dbReference type="ARBA" id="ARBA00023163"/>
    </source>
</evidence>
<keyword evidence="1" id="KW-0805">Transcription regulation</keyword>
<reference evidence="5 6" key="1">
    <citation type="submission" date="2018-06" db="EMBL/GenBank/DDBJ databases">
        <authorList>
            <consortium name="Pathogen Informatics"/>
            <person name="Doyle S."/>
        </authorList>
    </citation>
    <scope>NUCLEOTIDE SEQUENCE [LARGE SCALE GENOMIC DNA]</scope>
    <source>
        <strain evidence="5 6">NCTC8105</strain>
    </source>
</reference>
<dbReference type="InterPro" id="IPR009057">
    <property type="entry name" value="Homeodomain-like_sf"/>
</dbReference>
<dbReference type="GO" id="GO:0043565">
    <property type="term" value="F:sequence-specific DNA binding"/>
    <property type="evidence" value="ECO:0007669"/>
    <property type="project" value="InterPro"/>
</dbReference>
<proteinExistence type="predicted"/>
<dbReference type="EMBL" id="UGHP01000002">
    <property type="protein sequence ID" value="STS21007.1"/>
    <property type="molecule type" value="Genomic_DNA"/>
</dbReference>
<evidence type="ECO:0000259" key="4">
    <source>
        <dbReference type="PROSITE" id="PS01124"/>
    </source>
</evidence>
<evidence type="ECO:0000313" key="5">
    <source>
        <dbReference type="EMBL" id="STS21007.1"/>
    </source>
</evidence>
<evidence type="ECO:0000256" key="2">
    <source>
        <dbReference type="ARBA" id="ARBA00023125"/>
    </source>
</evidence>
<dbReference type="SMART" id="SM00342">
    <property type="entry name" value="HTH_ARAC"/>
    <property type="match status" value="1"/>
</dbReference>
<dbReference type="Pfam" id="PF12833">
    <property type="entry name" value="HTH_18"/>
    <property type="match status" value="1"/>
</dbReference>
<name>A0A377TFT0_HAFAL</name>
<evidence type="ECO:0000313" key="6">
    <source>
        <dbReference type="Proteomes" id="UP000254821"/>
    </source>
</evidence>
<dbReference type="RefSeq" id="WP_043495507.1">
    <property type="nucleotide sequence ID" value="NZ_CP139993.1"/>
</dbReference>
<dbReference type="AlphaFoldDB" id="A0A377TFT0"/>
<evidence type="ECO:0000256" key="1">
    <source>
        <dbReference type="ARBA" id="ARBA00023015"/>
    </source>
</evidence>
<feature type="domain" description="HTH araC/xylS-type" evidence="4">
    <location>
        <begin position="147"/>
        <end position="244"/>
    </location>
</feature>